<proteinExistence type="predicted"/>
<accession>A0A1G2MZ37</accession>
<dbReference type="EMBL" id="MHRT01000005">
    <property type="protein sequence ID" value="OHA29088.1"/>
    <property type="molecule type" value="Genomic_DNA"/>
</dbReference>
<evidence type="ECO:0000313" key="2">
    <source>
        <dbReference type="EMBL" id="OHA29088.1"/>
    </source>
</evidence>
<feature type="transmembrane region" description="Helical" evidence="1">
    <location>
        <begin position="21"/>
        <end position="39"/>
    </location>
</feature>
<evidence type="ECO:0000256" key="1">
    <source>
        <dbReference type="SAM" id="Phobius"/>
    </source>
</evidence>
<comment type="caution">
    <text evidence="2">The sequence shown here is derived from an EMBL/GenBank/DDBJ whole genome shotgun (WGS) entry which is preliminary data.</text>
</comment>
<dbReference type="AlphaFoldDB" id="A0A1G2MZ37"/>
<evidence type="ECO:0000313" key="3">
    <source>
        <dbReference type="Proteomes" id="UP000178089"/>
    </source>
</evidence>
<name>A0A1G2MZ37_9BACT</name>
<organism evidence="2 3">
    <name type="scientific">Candidatus Taylorbacteria bacterium RIFCSPHIGHO2_12_FULL_45_16</name>
    <dbReference type="NCBI Taxonomy" id="1802315"/>
    <lineage>
        <taxon>Bacteria</taxon>
        <taxon>Candidatus Tayloriibacteriota</taxon>
    </lineage>
</organism>
<keyword evidence="1" id="KW-1133">Transmembrane helix</keyword>
<keyword evidence="1" id="KW-0812">Transmembrane</keyword>
<protein>
    <submittedName>
        <fullName evidence="2">Uncharacterized protein</fullName>
    </submittedName>
</protein>
<reference evidence="2 3" key="1">
    <citation type="journal article" date="2016" name="Nat. Commun.">
        <title>Thousands of microbial genomes shed light on interconnected biogeochemical processes in an aquifer system.</title>
        <authorList>
            <person name="Anantharaman K."/>
            <person name="Brown C.T."/>
            <person name="Hug L.A."/>
            <person name="Sharon I."/>
            <person name="Castelle C.J."/>
            <person name="Probst A.J."/>
            <person name="Thomas B.C."/>
            <person name="Singh A."/>
            <person name="Wilkins M.J."/>
            <person name="Karaoz U."/>
            <person name="Brodie E.L."/>
            <person name="Williams K.H."/>
            <person name="Hubbard S.S."/>
            <person name="Banfield J.F."/>
        </authorList>
    </citation>
    <scope>NUCLEOTIDE SEQUENCE [LARGE SCALE GENOMIC DNA]</scope>
</reference>
<keyword evidence="1" id="KW-0472">Membrane</keyword>
<gene>
    <name evidence="2" type="ORF">A3F51_00490</name>
</gene>
<sequence>MALQTTLENLRAKPEHIRKRVAFWTSFGITAIIFAFWLASFSITGSTANTAVATAVAKAGNPGSSLIAGVGNFFVDIKEMIFGARKIKYSEVEVRAGDR</sequence>
<dbReference type="Proteomes" id="UP000178089">
    <property type="component" value="Unassembled WGS sequence"/>
</dbReference>